<name>A0AAQ4FB11_AMBAM</name>
<dbReference type="Proteomes" id="UP001321473">
    <property type="component" value="Unassembled WGS sequence"/>
</dbReference>
<feature type="domain" description="KRAB-related" evidence="2">
    <location>
        <begin position="2"/>
        <end position="65"/>
    </location>
</feature>
<proteinExistence type="predicted"/>
<sequence length="139" mass="16158">MASEDDFTEFRKHFTDEEWKGLWEYMRTAPSNIKEKYELMLKLGLKPPRHEFMKPKPAPPIPAKPPTKSNSPSPETSSSGSGYPRHQRKEAKRMECEENSDQEYLSSPETSSSGSGYPRHQRKEAKRMECEENSDQEYL</sequence>
<accession>A0AAQ4FB11</accession>
<dbReference type="InterPro" id="IPR003655">
    <property type="entry name" value="aKRAB"/>
</dbReference>
<dbReference type="PROSITE" id="PS50806">
    <property type="entry name" value="KRAB_RELATED"/>
    <property type="match status" value="1"/>
</dbReference>
<protein>
    <recommendedName>
        <fullName evidence="2">KRAB-related domain-containing protein</fullName>
    </recommendedName>
</protein>
<feature type="compositionally biased region" description="Pro residues" evidence="1">
    <location>
        <begin position="56"/>
        <end position="65"/>
    </location>
</feature>
<feature type="compositionally biased region" description="Low complexity" evidence="1">
    <location>
        <begin position="103"/>
        <end position="118"/>
    </location>
</feature>
<feature type="region of interest" description="Disordered" evidence="1">
    <location>
        <begin position="48"/>
        <end position="139"/>
    </location>
</feature>
<dbReference type="GO" id="GO:0006355">
    <property type="term" value="P:regulation of DNA-templated transcription"/>
    <property type="evidence" value="ECO:0007669"/>
    <property type="project" value="InterPro"/>
</dbReference>
<feature type="compositionally biased region" description="Low complexity" evidence="1">
    <location>
        <begin position="66"/>
        <end position="84"/>
    </location>
</feature>
<evidence type="ECO:0000313" key="4">
    <source>
        <dbReference type="Proteomes" id="UP001321473"/>
    </source>
</evidence>
<organism evidence="3 4">
    <name type="scientific">Amblyomma americanum</name>
    <name type="common">Lone star tick</name>
    <dbReference type="NCBI Taxonomy" id="6943"/>
    <lineage>
        <taxon>Eukaryota</taxon>
        <taxon>Metazoa</taxon>
        <taxon>Ecdysozoa</taxon>
        <taxon>Arthropoda</taxon>
        <taxon>Chelicerata</taxon>
        <taxon>Arachnida</taxon>
        <taxon>Acari</taxon>
        <taxon>Parasitiformes</taxon>
        <taxon>Ixodida</taxon>
        <taxon>Ixodoidea</taxon>
        <taxon>Ixodidae</taxon>
        <taxon>Amblyomminae</taxon>
        <taxon>Amblyomma</taxon>
    </lineage>
</organism>
<keyword evidence="4" id="KW-1185">Reference proteome</keyword>
<gene>
    <name evidence="3" type="ORF">V5799_009782</name>
</gene>
<evidence type="ECO:0000256" key="1">
    <source>
        <dbReference type="SAM" id="MobiDB-lite"/>
    </source>
</evidence>
<evidence type="ECO:0000313" key="3">
    <source>
        <dbReference type="EMBL" id="KAK8783855.1"/>
    </source>
</evidence>
<feature type="non-terminal residue" evidence="3">
    <location>
        <position position="139"/>
    </location>
</feature>
<comment type="caution">
    <text evidence="3">The sequence shown here is derived from an EMBL/GenBank/DDBJ whole genome shotgun (WGS) entry which is preliminary data.</text>
</comment>
<dbReference type="AlphaFoldDB" id="A0AAQ4FB11"/>
<dbReference type="EMBL" id="JARKHS020005108">
    <property type="protein sequence ID" value="KAK8783855.1"/>
    <property type="molecule type" value="Genomic_DNA"/>
</dbReference>
<reference evidence="3 4" key="1">
    <citation type="journal article" date="2023" name="Arcadia Sci">
        <title>De novo assembly of a long-read Amblyomma americanum tick genome.</title>
        <authorList>
            <person name="Chou S."/>
            <person name="Poskanzer K.E."/>
            <person name="Rollins M."/>
            <person name="Thuy-Boun P.S."/>
        </authorList>
    </citation>
    <scope>NUCLEOTIDE SEQUENCE [LARGE SCALE GENOMIC DNA]</scope>
    <source>
        <strain evidence="3">F_SG_1</strain>
        <tissue evidence="3">Salivary glands</tissue>
    </source>
</reference>
<evidence type="ECO:0000259" key="2">
    <source>
        <dbReference type="PROSITE" id="PS50806"/>
    </source>
</evidence>